<proteinExistence type="predicted"/>
<dbReference type="EMBL" id="AONG01000008">
    <property type="protein sequence ID" value="KIQ69915.1"/>
    <property type="molecule type" value="Genomic_DNA"/>
</dbReference>
<reference evidence="2 3" key="1">
    <citation type="submission" date="2013-01" db="EMBL/GenBank/DDBJ databases">
        <authorList>
            <person name="Fiebig A."/>
            <person name="Goeker M."/>
            <person name="Klenk H.-P.P."/>
        </authorList>
    </citation>
    <scope>NUCLEOTIDE SEQUENCE [LARGE SCALE GENOMIC DNA]</scope>
    <source>
        <strain evidence="2 3">DSM 24838</strain>
    </source>
</reference>
<comment type="caution">
    <text evidence="2">The sequence shown here is derived from an EMBL/GenBank/DDBJ whole genome shotgun (WGS) entry which is preliminary data.</text>
</comment>
<dbReference type="AlphaFoldDB" id="A0A0D0NNQ5"/>
<accession>A0A0D0NNQ5</accession>
<dbReference type="Pfam" id="PF04977">
    <property type="entry name" value="DivIC"/>
    <property type="match status" value="1"/>
</dbReference>
<dbReference type="STRING" id="1123501.Wenmar_01485"/>
<organism evidence="2 3">
    <name type="scientific">Wenxinia marina DSM 24838</name>
    <dbReference type="NCBI Taxonomy" id="1123501"/>
    <lineage>
        <taxon>Bacteria</taxon>
        <taxon>Pseudomonadati</taxon>
        <taxon>Pseudomonadota</taxon>
        <taxon>Alphaproteobacteria</taxon>
        <taxon>Rhodobacterales</taxon>
        <taxon>Roseobacteraceae</taxon>
        <taxon>Wenxinia</taxon>
    </lineage>
</organism>
<feature type="coiled-coil region" evidence="1">
    <location>
        <begin position="39"/>
        <end position="83"/>
    </location>
</feature>
<gene>
    <name evidence="2" type="ORF">Wenmar_01485</name>
</gene>
<sequence>MIRKSRPALGFVAYMLTMLLLGLYFVFAAVQGDYGVFRRAEVAAEARVLQTQLSELEAEVAAMENLTQRLSDTYLDLDLLDEQARDVLGLVRADEVVIR</sequence>
<evidence type="ECO:0000313" key="2">
    <source>
        <dbReference type="EMBL" id="KIQ69915.1"/>
    </source>
</evidence>
<dbReference type="OrthoDB" id="7689499at2"/>
<dbReference type="Proteomes" id="UP000035100">
    <property type="component" value="Unassembled WGS sequence"/>
</dbReference>
<keyword evidence="3" id="KW-1185">Reference proteome</keyword>
<evidence type="ECO:0000256" key="1">
    <source>
        <dbReference type="SAM" id="Coils"/>
    </source>
</evidence>
<protein>
    <submittedName>
        <fullName evidence="2">Septum formation initiator</fullName>
    </submittedName>
</protein>
<name>A0A0D0NNQ5_9RHOB</name>
<dbReference type="eggNOG" id="COG2919">
    <property type="taxonomic scope" value="Bacteria"/>
</dbReference>
<dbReference type="PATRIC" id="fig|1123501.6.peg.1574"/>
<evidence type="ECO:0000313" key="3">
    <source>
        <dbReference type="Proteomes" id="UP000035100"/>
    </source>
</evidence>
<keyword evidence="1" id="KW-0175">Coiled coil</keyword>
<dbReference type="InterPro" id="IPR007060">
    <property type="entry name" value="FtsL/DivIC"/>
</dbReference>
<dbReference type="RefSeq" id="WP_018301152.1">
    <property type="nucleotide sequence ID" value="NZ_KB902276.1"/>
</dbReference>